<dbReference type="Proteomes" id="UP000035740">
    <property type="component" value="Unassembled WGS sequence"/>
</dbReference>
<feature type="non-terminal residue" evidence="1">
    <location>
        <position position="1"/>
    </location>
</feature>
<name>A0A0J8AZP3_BETVV</name>
<proteinExistence type="predicted"/>
<gene>
    <name evidence="1" type="ORF">BVRB_023360</name>
</gene>
<reference evidence="1 2" key="1">
    <citation type="journal article" date="2014" name="Nature">
        <title>The genome of the recently domesticated crop plant sugar beet (Beta vulgaris).</title>
        <authorList>
            <person name="Dohm J.C."/>
            <person name="Minoche A.E."/>
            <person name="Holtgrawe D."/>
            <person name="Capella-Gutierrez S."/>
            <person name="Zakrzewski F."/>
            <person name="Tafer H."/>
            <person name="Rupp O."/>
            <person name="Sorensen T.R."/>
            <person name="Stracke R."/>
            <person name="Reinhardt R."/>
            <person name="Goesmann A."/>
            <person name="Kraft T."/>
            <person name="Schulz B."/>
            <person name="Stadler P.F."/>
            <person name="Schmidt T."/>
            <person name="Gabaldon T."/>
            <person name="Lehrach H."/>
            <person name="Weisshaar B."/>
            <person name="Himmelbauer H."/>
        </authorList>
    </citation>
    <scope>NUCLEOTIDE SEQUENCE [LARGE SCALE GENOMIC DNA]</scope>
    <source>
        <tissue evidence="1">Taproot</tissue>
    </source>
</reference>
<sequence>FVSGYDTIRRIRIVSQYECDFEPGDVSIVELNFTNSTKAAFVSASWSSSREILTEWILAIVTSITAQKRQIPIVVFVSEMFVDPEHLLSSNKRIRLSDLRQMILGSIPEISDNLLVLSLRARTQIWDLNDAFEFIYYVHSEGMVRWRRYPEFEVPNFFDHVKGIR</sequence>
<evidence type="ECO:0000313" key="1">
    <source>
        <dbReference type="EMBL" id="KMS94244.1"/>
    </source>
</evidence>
<dbReference type="Gramene" id="KMS94244">
    <property type="protein sequence ID" value="KMS94244"/>
    <property type="gene ID" value="BVRB_023360"/>
</dbReference>
<organism evidence="1 2">
    <name type="scientific">Beta vulgaris subsp. vulgaris</name>
    <name type="common">Beet</name>
    <dbReference type="NCBI Taxonomy" id="3555"/>
    <lineage>
        <taxon>Eukaryota</taxon>
        <taxon>Viridiplantae</taxon>
        <taxon>Streptophyta</taxon>
        <taxon>Embryophyta</taxon>
        <taxon>Tracheophyta</taxon>
        <taxon>Spermatophyta</taxon>
        <taxon>Magnoliopsida</taxon>
        <taxon>eudicotyledons</taxon>
        <taxon>Gunneridae</taxon>
        <taxon>Pentapetalae</taxon>
        <taxon>Caryophyllales</taxon>
        <taxon>Chenopodiaceae</taxon>
        <taxon>Betoideae</taxon>
        <taxon>Beta</taxon>
    </lineage>
</organism>
<dbReference type="EMBL" id="KQ094980">
    <property type="protein sequence ID" value="KMS94244.1"/>
    <property type="molecule type" value="Genomic_DNA"/>
</dbReference>
<dbReference type="AlphaFoldDB" id="A0A0J8AZP3"/>
<evidence type="ECO:0000313" key="2">
    <source>
        <dbReference type="Proteomes" id="UP000035740"/>
    </source>
</evidence>
<keyword evidence="2" id="KW-1185">Reference proteome</keyword>
<protein>
    <submittedName>
        <fullName evidence="1">Uncharacterized protein</fullName>
    </submittedName>
</protein>
<accession>A0A0J8AZP3</accession>